<dbReference type="GO" id="GO:0016491">
    <property type="term" value="F:oxidoreductase activity"/>
    <property type="evidence" value="ECO:0007669"/>
    <property type="project" value="InterPro"/>
</dbReference>
<dbReference type="CDD" id="cd05289">
    <property type="entry name" value="MDR_like_2"/>
    <property type="match status" value="1"/>
</dbReference>
<dbReference type="InterPro" id="IPR013154">
    <property type="entry name" value="ADH-like_N"/>
</dbReference>
<accession>A0A9W9Q4V3</accession>
<dbReference type="Gene3D" id="3.90.180.10">
    <property type="entry name" value="Medium-chain alcohol dehydrogenases, catalytic domain"/>
    <property type="match status" value="1"/>
</dbReference>
<organism evidence="2 3">
    <name type="scientific">Penicillium atrosanguineum</name>
    <dbReference type="NCBI Taxonomy" id="1132637"/>
    <lineage>
        <taxon>Eukaryota</taxon>
        <taxon>Fungi</taxon>
        <taxon>Dikarya</taxon>
        <taxon>Ascomycota</taxon>
        <taxon>Pezizomycotina</taxon>
        <taxon>Eurotiomycetes</taxon>
        <taxon>Eurotiomycetidae</taxon>
        <taxon>Eurotiales</taxon>
        <taxon>Aspergillaceae</taxon>
        <taxon>Penicillium</taxon>
    </lineage>
</organism>
<dbReference type="EMBL" id="JAPZBO010000002">
    <property type="protein sequence ID" value="KAJ5324643.1"/>
    <property type="molecule type" value="Genomic_DNA"/>
</dbReference>
<keyword evidence="3" id="KW-1185">Reference proteome</keyword>
<reference evidence="2" key="1">
    <citation type="submission" date="2022-12" db="EMBL/GenBank/DDBJ databases">
        <authorList>
            <person name="Petersen C."/>
        </authorList>
    </citation>
    <scope>NUCLEOTIDE SEQUENCE</scope>
    <source>
        <strain evidence="2">IBT 21472</strain>
    </source>
</reference>
<dbReference type="SUPFAM" id="SSF51735">
    <property type="entry name" value="NAD(P)-binding Rossmann-fold domains"/>
    <property type="match status" value="1"/>
</dbReference>
<dbReference type="PANTHER" id="PTHR11695">
    <property type="entry name" value="ALCOHOL DEHYDROGENASE RELATED"/>
    <property type="match status" value="1"/>
</dbReference>
<dbReference type="SMART" id="SM00829">
    <property type="entry name" value="PKS_ER"/>
    <property type="match status" value="1"/>
</dbReference>
<gene>
    <name evidence="2" type="ORF">N7476_003243</name>
</gene>
<sequence length="358" mass="38567">MLSINIPQHTTPDSYQLSEVPVPKIDSPKDILIKTYAASINPIDVKKASGASKLALKDSFPYKIGYDCAGVVEEVGSDVTCFKAGDEVFVRLPECHRGAWSEYAKSTEDFVAPKPAGLSMAEAASIPLAAMTALQALRRYQGNLEGKTVFVPAGLSGTGLFACQLAKNIFKAGKVITTVSTAKVSKVDELLGQGVVDEVIDYTKTDPKTSIPERSVDFILDTTASAMAYLSLMRPGTGTIVTISILTSGDVLQNSSLMRLSPDPADKAPAPFPLRFSLNVLDRIRVLRASRWKVKYFSIFLEPNAKDLELVKGWVESGKVRTVVGTRAHYKDVGAVRDACQKVFDGKGGVGKAVILFD</sequence>
<reference evidence="2" key="2">
    <citation type="journal article" date="2023" name="IMA Fungus">
        <title>Comparative genomic study of the Penicillium genus elucidates a diverse pangenome and 15 lateral gene transfer events.</title>
        <authorList>
            <person name="Petersen C."/>
            <person name="Sorensen T."/>
            <person name="Nielsen M.R."/>
            <person name="Sondergaard T.E."/>
            <person name="Sorensen J.L."/>
            <person name="Fitzpatrick D.A."/>
            <person name="Frisvad J.C."/>
            <person name="Nielsen K.L."/>
        </authorList>
    </citation>
    <scope>NUCLEOTIDE SEQUENCE</scope>
    <source>
        <strain evidence="2">IBT 21472</strain>
    </source>
</reference>
<dbReference type="InterPro" id="IPR020843">
    <property type="entry name" value="ER"/>
</dbReference>
<proteinExistence type="predicted"/>
<evidence type="ECO:0000313" key="2">
    <source>
        <dbReference type="EMBL" id="KAJ5324643.1"/>
    </source>
</evidence>
<dbReference type="SUPFAM" id="SSF50129">
    <property type="entry name" value="GroES-like"/>
    <property type="match status" value="1"/>
</dbReference>
<dbReference type="InterPro" id="IPR011032">
    <property type="entry name" value="GroES-like_sf"/>
</dbReference>
<dbReference type="Pfam" id="PF08240">
    <property type="entry name" value="ADH_N"/>
    <property type="match status" value="1"/>
</dbReference>
<dbReference type="GO" id="GO:0005739">
    <property type="term" value="C:mitochondrion"/>
    <property type="evidence" value="ECO:0007669"/>
    <property type="project" value="TreeGrafter"/>
</dbReference>
<comment type="caution">
    <text evidence="2">The sequence shown here is derived from an EMBL/GenBank/DDBJ whole genome shotgun (WGS) entry which is preliminary data.</text>
</comment>
<feature type="domain" description="Enoyl reductase (ER)" evidence="1">
    <location>
        <begin position="10"/>
        <end position="355"/>
    </location>
</feature>
<dbReference type="Proteomes" id="UP001147746">
    <property type="component" value="Unassembled WGS sequence"/>
</dbReference>
<evidence type="ECO:0000259" key="1">
    <source>
        <dbReference type="SMART" id="SM00829"/>
    </source>
</evidence>
<dbReference type="AlphaFoldDB" id="A0A9W9Q4V3"/>
<dbReference type="InterPro" id="IPR036291">
    <property type="entry name" value="NAD(P)-bd_dom_sf"/>
</dbReference>
<dbReference type="PANTHER" id="PTHR11695:SF294">
    <property type="entry name" value="RETICULON-4-INTERACTING PROTEIN 1, MITOCHONDRIAL"/>
    <property type="match status" value="1"/>
</dbReference>
<protein>
    <recommendedName>
        <fullName evidence="1">Enoyl reductase (ER) domain-containing protein</fullName>
    </recommendedName>
</protein>
<dbReference type="Gene3D" id="3.40.50.720">
    <property type="entry name" value="NAD(P)-binding Rossmann-like Domain"/>
    <property type="match status" value="1"/>
</dbReference>
<evidence type="ECO:0000313" key="3">
    <source>
        <dbReference type="Proteomes" id="UP001147746"/>
    </source>
</evidence>
<dbReference type="InterPro" id="IPR050700">
    <property type="entry name" value="YIM1/Zinc_Alcohol_DH_Fams"/>
</dbReference>
<name>A0A9W9Q4V3_9EURO</name>
<dbReference type="Pfam" id="PF13602">
    <property type="entry name" value="ADH_zinc_N_2"/>
    <property type="match status" value="1"/>
</dbReference>